<dbReference type="PANTHER" id="PTHR44688:SF16">
    <property type="entry name" value="DNA-BINDING TRANSCRIPTIONAL ACTIVATOR DEVR_DOSR"/>
    <property type="match status" value="1"/>
</dbReference>
<feature type="domain" description="Response regulatory" evidence="8">
    <location>
        <begin position="14"/>
        <end position="128"/>
    </location>
</feature>
<reference evidence="9 10" key="1">
    <citation type="submission" date="2020-04" db="EMBL/GenBank/DDBJ databases">
        <title>FDA dAtabase for Regulatory Grade micrObial Sequences (FDA-ARGOS): Supporting development and validation of Infectious Disease Dx tests.</title>
        <authorList>
            <person name="Sciortino C."/>
            <person name="Tallon L."/>
            <person name="Sadzewicz L."/>
            <person name="Vavikolanu K."/>
            <person name="Mehta A."/>
            <person name="Aluvathingal J."/>
            <person name="Nadendla S."/>
            <person name="Nandy P."/>
            <person name="Geyer C."/>
            <person name="Yan Y."/>
            <person name="Sichtig H."/>
        </authorList>
    </citation>
    <scope>NUCLEOTIDE SEQUENCE [LARGE SCALE GENOMIC DNA]</scope>
    <source>
        <strain evidence="9 10">FDAARGOS_633</strain>
    </source>
</reference>
<evidence type="ECO:0000259" key="7">
    <source>
        <dbReference type="PROSITE" id="PS50043"/>
    </source>
</evidence>
<dbReference type="PROSITE" id="PS50110">
    <property type="entry name" value="RESPONSE_REGULATORY"/>
    <property type="match status" value="1"/>
</dbReference>
<evidence type="ECO:0000256" key="1">
    <source>
        <dbReference type="ARBA" id="ARBA00022553"/>
    </source>
</evidence>
<dbReference type="Pfam" id="PF00196">
    <property type="entry name" value="GerE"/>
    <property type="match status" value="1"/>
</dbReference>
<keyword evidence="1 6" id="KW-0597">Phosphoprotein</keyword>
<dbReference type="InterPro" id="IPR000792">
    <property type="entry name" value="Tscrpt_reg_LuxR_C"/>
</dbReference>
<dbReference type="SMART" id="SM00448">
    <property type="entry name" value="REC"/>
    <property type="match status" value="1"/>
</dbReference>
<evidence type="ECO:0000256" key="5">
    <source>
        <dbReference type="ARBA" id="ARBA00023163"/>
    </source>
</evidence>
<dbReference type="Gene3D" id="1.10.10.10">
    <property type="entry name" value="Winged helix-like DNA-binding domain superfamily/Winged helix DNA-binding domain"/>
    <property type="match status" value="1"/>
</dbReference>
<feature type="domain" description="HTH luxR-type" evidence="7">
    <location>
        <begin position="144"/>
        <end position="209"/>
    </location>
</feature>
<dbReference type="GO" id="GO:0000160">
    <property type="term" value="P:phosphorelay signal transduction system"/>
    <property type="evidence" value="ECO:0007669"/>
    <property type="project" value="UniProtKB-KW"/>
</dbReference>
<dbReference type="Pfam" id="PF00072">
    <property type="entry name" value="Response_reg"/>
    <property type="match status" value="1"/>
</dbReference>
<evidence type="ECO:0000313" key="10">
    <source>
        <dbReference type="Proteomes" id="UP000500870"/>
    </source>
</evidence>
<dbReference type="PROSITE" id="PS50043">
    <property type="entry name" value="HTH_LUXR_2"/>
    <property type="match status" value="1"/>
</dbReference>
<dbReference type="Proteomes" id="UP000500870">
    <property type="component" value="Chromosome 3"/>
</dbReference>
<dbReference type="Gene3D" id="3.40.50.2300">
    <property type="match status" value="1"/>
</dbReference>
<dbReference type="RefSeq" id="WP_136883513.1">
    <property type="nucleotide sequence ID" value="NZ_CP050899.1"/>
</dbReference>
<dbReference type="GO" id="GO:0003677">
    <property type="term" value="F:DNA binding"/>
    <property type="evidence" value="ECO:0007669"/>
    <property type="project" value="UniProtKB-KW"/>
</dbReference>
<keyword evidence="2" id="KW-0902">Two-component regulatory system</keyword>
<dbReference type="SUPFAM" id="SSF52172">
    <property type="entry name" value="CheY-like"/>
    <property type="match status" value="1"/>
</dbReference>
<name>A0A6H0ZYX6_9HYPH</name>
<keyword evidence="4" id="KW-0238">DNA-binding</keyword>
<dbReference type="InterPro" id="IPR036388">
    <property type="entry name" value="WH-like_DNA-bd_sf"/>
</dbReference>
<dbReference type="PANTHER" id="PTHR44688">
    <property type="entry name" value="DNA-BINDING TRANSCRIPTIONAL ACTIVATOR DEVR_DOSR"/>
    <property type="match status" value="1"/>
</dbReference>
<keyword evidence="5" id="KW-0804">Transcription</keyword>
<dbReference type="EMBL" id="CP050899">
    <property type="protein sequence ID" value="QIX24980.1"/>
    <property type="molecule type" value="Genomic_DNA"/>
</dbReference>
<dbReference type="CDD" id="cd06170">
    <property type="entry name" value="LuxR_C_like"/>
    <property type="match status" value="1"/>
</dbReference>
<organism evidence="9 10">
    <name type="scientific">Agrobacterium pusense</name>
    <dbReference type="NCBI Taxonomy" id="648995"/>
    <lineage>
        <taxon>Bacteria</taxon>
        <taxon>Pseudomonadati</taxon>
        <taxon>Pseudomonadota</taxon>
        <taxon>Alphaproteobacteria</taxon>
        <taxon>Hyphomicrobiales</taxon>
        <taxon>Rhizobiaceae</taxon>
        <taxon>Rhizobium/Agrobacterium group</taxon>
        <taxon>Agrobacterium</taxon>
    </lineage>
</organism>
<dbReference type="PRINTS" id="PR00038">
    <property type="entry name" value="HTHLUXR"/>
</dbReference>
<evidence type="ECO:0000256" key="4">
    <source>
        <dbReference type="ARBA" id="ARBA00023125"/>
    </source>
</evidence>
<dbReference type="PROSITE" id="PS00622">
    <property type="entry name" value="HTH_LUXR_1"/>
    <property type="match status" value="1"/>
</dbReference>
<accession>A0A6H0ZYX6</accession>
<dbReference type="InterPro" id="IPR001789">
    <property type="entry name" value="Sig_transdc_resp-reg_receiver"/>
</dbReference>
<dbReference type="InterPro" id="IPR011006">
    <property type="entry name" value="CheY-like_superfamily"/>
</dbReference>
<keyword evidence="3" id="KW-0805">Transcription regulation</keyword>
<sequence length="217" mass="24241">MPDPRKQAKEPQPVVFIVDDDVSMREALTDLFRSMKFDAEAFDSATAFLEKANLNRPGCLLLDVRLPGISGLDFQMQLERVGNRMPIIFMTGFGDIPMSVRAMKAGAVDFLTKPFKEQDILDAVAAAMERDASRRRESAQNEAVSSLAEQLTPREREVMSAVVRGLMNKQIAYELGISEVTVKLHRGNVMRKMEARSVADLVRKAELIGEKMRPPVS</sequence>
<feature type="modified residue" description="4-aspartylphosphate" evidence="6">
    <location>
        <position position="63"/>
    </location>
</feature>
<evidence type="ECO:0000259" key="8">
    <source>
        <dbReference type="PROSITE" id="PS50110"/>
    </source>
</evidence>
<evidence type="ECO:0000256" key="6">
    <source>
        <dbReference type="PROSITE-ProRule" id="PRU00169"/>
    </source>
</evidence>
<dbReference type="AlphaFoldDB" id="A0A6H0ZYX6"/>
<evidence type="ECO:0000256" key="3">
    <source>
        <dbReference type="ARBA" id="ARBA00023015"/>
    </source>
</evidence>
<dbReference type="SMART" id="SM00421">
    <property type="entry name" value="HTH_LUXR"/>
    <property type="match status" value="1"/>
</dbReference>
<gene>
    <name evidence="9" type="ORF">FOB41_28455</name>
</gene>
<dbReference type="FunFam" id="3.40.50.2300:FF:000018">
    <property type="entry name" value="DNA-binding transcriptional regulator NtrC"/>
    <property type="match status" value="1"/>
</dbReference>
<dbReference type="GO" id="GO:0006355">
    <property type="term" value="P:regulation of DNA-templated transcription"/>
    <property type="evidence" value="ECO:0007669"/>
    <property type="project" value="InterPro"/>
</dbReference>
<protein>
    <submittedName>
        <fullName evidence="9">Response regulator transcription factor</fullName>
    </submittedName>
</protein>
<evidence type="ECO:0000256" key="2">
    <source>
        <dbReference type="ARBA" id="ARBA00023012"/>
    </source>
</evidence>
<evidence type="ECO:0000313" key="9">
    <source>
        <dbReference type="EMBL" id="QIX24980.1"/>
    </source>
</evidence>
<proteinExistence type="predicted"/>
<dbReference type="CDD" id="cd17537">
    <property type="entry name" value="REC_FixJ"/>
    <property type="match status" value="1"/>
</dbReference>